<gene>
    <name evidence="1" type="ORF">VFPFJ_03094</name>
</gene>
<accession>A0A179HMW7</accession>
<sequence length="61" mass="6613">MRCDAASFGKKDKGNYQSFAKGSIPTSYVCQSRIGGMSLRLGCKCRLGKCPHSALVRNQTV</sequence>
<name>A0A179HMW7_PURLI</name>
<organism evidence="1 2">
    <name type="scientific">Purpureocillium lilacinum</name>
    <name type="common">Paecilomyces lilacinus</name>
    <dbReference type="NCBI Taxonomy" id="33203"/>
    <lineage>
        <taxon>Eukaryota</taxon>
        <taxon>Fungi</taxon>
        <taxon>Dikarya</taxon>
        <taxon>Ascomycota</taxon>
        <taxon>Pezizomycotina</taxon>
        <taxon>Sordariomycetes</taxon>
        <taxon>Hypocreomycetidae</taxon>
        <taxon>Hypocreales</taxon>
        <taxon>Ophiocordycipitaceae</taxon>
        <taxon>Purpureocillium</taxon>
    </lineage>
</organism>
<reference evidence="1 2" key="1">
    <citation type="submission" date="2016-02" db="EMBL/GenBank/DDBJ databases">
        <title>Biosynthesis of antibiotic leucinostatins and their inhibition on Phytophthora in bio-control Purpureocillium lilacinum.</title>
        <authorList>
            <person name="Wang G."/>
            <person name="Liu Z."/>
            <person name="Lin R."/>
            <person name="Li E."/>
            <person name="Mao Z."/>
            <person name="Ling J."/>
            <person name="Yin W."/>
            <person name="Xie B."/>
        </authorList>
    </citation>
    <scope>NUCLEOTIDE SEQUENCE [LARGE SCALE GENOMIC DNA]</scope>
    <source>
        <strain evidence="1">PLFJ-1</strain>
    </source>
</reference>
<evidence type="ECO:0000313" key="2">
    <source>
        <dbReference type="Proteomes" id="UP000078340"/>
    </source>
</evidence>
<proteinExistence type="predicted"/>
<dbReference type="EMBL" id="LSBI01000003">
    <property type="protein sequence ID" value="OAQ91354.1"/>
    <property type="molecule type" value="Genomic_DNA"/>
</dbReference>
<dbReference type="Proteomes" id="UP000078340">
    <property type="component" value="Unassembled WGS sequence"/>
</dbReference>
<evidence type="ECO:0000313" key="1">
    <source>
        <dbReference type="EMBL" id="OAQ91354.1"/>
    </source>
</evidence>
<comment type="caution">
    <text evidence="1">The sequence shown here is derived from an EMBL/GenBank/DDBJ whole genome shotgun (WGS) entry which is preliminary data.</text>
</comment>
<protein>
    <submittedName>
        <fullName evidence="1">Uncharacterized protein</fullName>
    </submittedName>
</protein>
<dbReference type="AlphaFoldDB" id="A0A179HMW7"/>